<dbReference type="Pfam" id="PF22740">
    <property type="entry name" value="PapZ_C"/>
    <property type="match status" value="1"/>
</dbReference>
<proteinExistence type="predicted"/>
<dbReference type="InterPro" id="IPR005337">
    <property type="entry name" value="RapZ-like"/>
</dbReference>
<dbReference type="PANTHER" id="PTHR30448:SF0">
    <property type="entry name" value="RNASE ADAPTER PROTEIN RAPZ"/>
    <property type="match status" value="1"/>
</dbReference>
<evidence type="ECO:0000313" key="3">
    <source>
        <dbReference type="Proteomes" id="UP000286907"/>
    </source>
</evidence>
<sequence length="143" mass="16331">MKIQVISFGYKYEHIPRSSMLFDLRFLSNPYWDPKMRTMTGLDQKVSDYVMAADGAENFYQNYKKTIEQVLPLAIKKEAAGGDIDSDMTIVFGCTGGQHRSVAFAQRLGLDLIKEGYDVTIQHRDLKTSLVRELKKDKQEAKS</sequence>
<protein>
    <recommendedName>
        <fullName evidence="1">RapZ C-terminal domain-containing protein</fullName>
    </recommendedName>
</protein>
<accession>A0ABX5QMP7</accession>
<feature type="domain" description="RapZ C-terminal" evidence="1">
    <location>
        <begin position="1"/>
        <end position="127"/>
    </location>
</feature>
<dbReference type="InterPro" id="IPR053931">
    <property type="entry name" value="RapZ_C"/>
</dbReference>
<evidence type="ECO:0000259" key="1">
    <source>
        <dbReference type="Pfam" id="PF22740"/>
    </source>
</evidence>
<keyword evidence="3" id="KW-1185">Reference proteome</keyword>
<organism evidence="2 3">
    <name type="scientific">Oenococcus sicerae</name>
    <dbReference type="NCBI Taxonomy" id="2203724"/>
    <lineage>
        <taxon>Bacteria</taxon>
        <taxon>Bacillati</taxon>
        <taxon>Bacillota</taxon>
        <taxon>Bacilli</taxon>
        <taxon>Lactobacillales</taxon>
        <taxon>Lactobacillaceae</taxon>
        <taxon>Oenococcus</taxon>
    </lineage>
</organism>
<dbReference type="EMBL" id="CP029684">
    <property type="protein sequence ID" value="QAS70010.1"/>
    <property type="molecule type" value="Genomic_DNA"/>
</dbReference>
<evidence type="ECO:0000313" key="2">
    <source>
        <dbReference type="EMBL" id="QAS70010.1"/>
    </source>
</evidence>
<gene>
    <name evidence="2" type="ORF">DLJ48_05460</name>
</gene>
<dbReference type="PANTHER" id="PTHR30448">
    <property type="entry name" value="RNASE ADAPTER PROTEIN RAPZ"/>
    <property type="match status" value="1"/>
</dbReference>
<dbReference type="Proteomes" id="UP000286907">
    <property type="component" value="Chromosome"/>
</dbReference>
<name>A0ABX5QMP7_9LACO</name>
<reference evidence="2 3" key="1">
    <citation type="journal article" date="2019" name="Syst. Appl. Microbiol.">
        <title>Oenococcus sicerae sp. nov., isolated from French cider.</title>
        <authorList>
            <person name="Cousin F.J."/>
            <person name="Le Guellec R."/>
            <person name="Chagnot C."/>
            <person name="Goux D."/>
            <person name="Dalmasso M."/>
            <person name="Laplace J.M."/>
            <person name="Cretenet M."/>
        </authorList>
    </citation>
    <scope>NUCLEOTIDE SEQUENCE [LARGE SCALE GENOMIC DNA]</scope>
    <source>
        <strain evidence="2 3">UCMA 15228</strain>
    </source>
</reference>
<dbReference type="RefSeq" id="WP_128686482.1">
    <property type="nucleotide sequence ID" value="NZ_CP029684.2"/>
</dbReference>